<proteinExistence type="predicted"/>
<gene>
    <name evidence="1" type="ORF">LSH36_973g00045</name>
</gene>
<keyword evidence="2" id="KW-1185">Reference proteome</keyword>
<evidence type="ECO:0000313" key="1">
    <source>
        <dbReference type="EMBL" id="KAK2142306.1"/>
    </source>
</evidence>
<reference evidence="1" key="1">
    <citation type="journal article" date="2023" name="Mol. Biol. Evol.">
        <title>Third-Generation Sequencing Reveals the Adaptive Role of the Epigenome in Three Deep-Sea Polychaetes.</title>
        <authorList>
            <person name="Perez M."/>
            <person name="Aroh O."/>
            <person name="Sun Y."/>
            <person name="Lan Y."/>
            <person name="Juniper S.K."/>
            <person name="Young C.R."/>
            <person name="Angers B."/>
            <person name="Qian P.Y."/>
        </authorList>
    </citation>
    <scope>NUCLEOTIDE SEQUENCE</scope>
    <source>
        <strain evidence="1">P08H-3</strain>
    </source>
</reference>
<sequence length="121" mass="13649">MASFEAIAVHLHPFLVIFQTDNALLPFVCTQLHIIITGLLKHIVKSSVLDDAHTVTQLLKIKYEDPEHCVRPAKVDIGYVAENQLKQLGQKKKLSDVRVFAFREECMAFMKAIIAKTPIAH</sequence>
<name>A0AAD9IWL4_9ANNE</name>
<comment type="caution">
    <text evidence="1">The sequence shown here is derived from an EMBL/GenBank/DDBJ whole genome shotgun (WGS) entry which is preliminary data.</text>
</comment>
<organism evidence="1 2">
    <name type="scientific">Paralvinella palmiformis</name>
    <dbReference type="NCBI Taxonomy" id="53620"/>
    <lineage>
        <taxon>Eukaryota</taxon>
        <taxon>Metazoa</taxon>
        <taxon>Spiralia</taxon>
        <taxon>Lophotrochozoa</taxon>
        <taxon>Annelida</taxon>
        <taxon>Polychaeta</taxon>
        <taxon>Sedentaria</taxon>
        <taxon>Canalipalpata</taxon>
        <taxon>Terebellida</taxon>
        <taxon>Terebelliformia</taxon>
        <taxon>Alvinellidae</taxon>
        <taxon>Paralvinella</taxon>
    </lineage>
</organism>
<dbReference type="Proteomes" id="UP001208570">
    <property type="component" value="Unassembled WGS sequence"/>
</dbReference>
<dbReference type="AlphaFoldDB" id="A0AAD9IWL4"/>
<evidence type="ECO:0000313" key="2">
    <source>
        <dbReference type="Proteomes" id="UP001208570"/>
    </source>
</evidence>
<accession>A0AAD9IWL4</accession>
<dbReference type="EMBL" id="JAODUP010000973">
    <property type="protein sequence ID" value="KAK2142306.1"/>
    <property type="molecule type" value="Genomic_DNA"/>
</dbReference>
<protein>
    <submittedName>
        <fullName evidence="1">Uncharacterized protein</fullName>
    </submittedName>
</protein>